<keyword evidence="1" id="KW-0175">Coiled coil</keyword>
<reference evidence="2" key="1">
    <citation type="journal article" date="2020" name="Nature">
        <title>Giant virus diversity and host interactions through global metagenomics.</title>
        <authorList>
            <person name="Schulz F."/>
            <person name="Roux S."/>
            <person name="Paez-Espino D."/>
            <person name="Jungbluth S."/>
            <person name="Walsh D.A."/>
            <person name="Denef V.J."/>
            <person name="McMahon K.D."/>
            <person name="Konstantinidis K.T."/>
            <person name="Eloe-Fadrosh E.A."/>
            <person name="Kyrpides N.C."/>
            <person name="Woyke T."/>
        </authorList>
    </citation>
    <scope>NUCLEOTIDE SEQUENCE</scope>
    <source>
        <strain evidence="2">GVMAG-M-3300023179-99</strain>
    </source>
</reference>
<proteinExistence type="predicted"/>
<accession>A0A6C0HFQ0</accession>
<sequence>MDMEEFQDDKDSTETCFKLDCEHAFHTKCIVMCLLKSKHSCPLCNKEKEPKEELEIVGLARKLCTEALRDPEISVIRHELYETLSDYQENLRQHKKRCLEAVQAITKEMKITEYRSHLLYTIGLLKRKIKSKVTEMGPKYVGAALFKENRWDTSLVEKLILPLYASRKWRFYRLKHPRFYCDIIKTARNK</sequence>
<feature type="coiled-coil region" evidence="1">
    <location>
        <begin position="77"/>
        <end position="104"/>
    </location>
</feature>
<dbReference type="AlphaFoldDB" id="A0A6C0HFQ0"/>
<protein>
    <recommendedName>
        <fullName evidence="3">RING-type domain-containing protein</fullName>
    </recommendedName>
</protein>
<dbReference type="SUPFAM" id="SSF57850">
    <property type="entry name" value="RING/U-box"/>
    <property type="match status" value="1"/>
</dbReference>
<dbReference type="EMBL" id="MN739946">
    <property type="protein sequence ID" value="QHT79200.1"/>
    <property type="molecule type" value="Genomic_DNA"/>
</dbReference>
<name>A0A6C0HFQ0_9ZZZZ</name>
<evidence type="ECO:0000313" key="2">
    <source>
        <dbReference type="EMBL" id="QHT79200.1"/>
    </source>
</evidence>
<evidence type="ECO:0000256" key="1">
    <source>
        <dbReference type="SAM" id="Coils"/>
    </source>
</evidence>
<dbReference type="Gene3D" id="3.30.40.10">
    <property type="entry name" value="Zinc/RING finger domain, C3HC4 (zinc finger)"/>
    <property type="match status" value="1"/>
</dbReference>
<organism evidence="2">
    <name type="scientific">viral metagenome</name>
    <dbReference type="NCBI Taxonomy" id="1070528"/>
    <lineage>
        <taxon>unclassified sequences</taxon>
        <taxon>metagenomes</taxon>
        <taxon>organismal metagenomes</taxon>
    </lineage>
</organism>
<evidence type="ECO:0008006" key="3">
    <source>
        <dbReference type="Google" id="ProtNLM"/>
    </source>
</evidence>
<dbReference type="InterPro" id="IPR013083">
    <property type="entry name" value="Znf_RING/FYVE/PHD"/>
</dbReference>